<protein>
    <recommendedName>
        <fullName evidence="3">Mitochondrial protein</fullName>
    </recommendedName>
</protein>
<reference evidence="1" key="1">
    <citation type="submission" date="2018-05" db="EMBL/GenBank/DDBJ databases">
        <title>Draft genome of Mucuna pruriens seed.</title>
        <authorList>
            <person name="Nnadi N.E."/>
            <person name="Vos R."/>
            <person name="Hasami M.H."/>
            <person name="Devisetty U.K."/>
            <person name="Aguiy J.C."/>
        </authorList>
    </citation>
    <scope>NUCLEOTIDE SEQUENCE [LARGE SCALE GENOMIC DNA]</scope>
    <source>
        <strain evidence="1">JCA_2017</strain>
    </source>
</reference>
<gene>
    <name evidence="1" type="ORF">CR513_50009</name>
</gene>
<proteinExistence type="predicted"/>
<dbReference type="EMBL" id="QJKJ01011591">
    <property type="protein sequence ID" value="RDX70732.1"/>
    <property type="molecule type" value="Genomic_DNA"/>
</dbReference>
<evidence type="ECO:0008006" key="3">
    <source>
        <dbReference type="Google" id="ProtNLM"/>
    </source>
</evidence>
<keyword evidence="2" id="KW-1185">Reference proteome</keyword>
<comment type="caution">
    <text evidence="1">The sequence shown here is derived from an EMBL/GenBank/DDBJ whole genome shotgun (WGS) entry which is preliminary data.</text>
</comment>
<sequence>MICLPINGQPQKLGLLQIMFSHLFTKEFVKFFNWDVCQFLKYHSDVWGPASNSKSGVRWFVSFIDDCTCVTLDIS</sequence>
<dbReference type="Proteomes" id="UP000257109">
    <property type="component" value="Unassembled WGS sequence"/>
</dbReference>
<evidence type="ECO:0000313" key="1">
    <source>
        <dbReference type="EMBL" id="RDX70732.1"/>
    </source>
</evidence>
<organism evidence="1 2">
    <name type="scientific">Mucuna pruriens</name>
    <name type="common">Velvet bean</name>
    <name type="synonym">Dolichos pruriens</name>
    <dbReference type="NCBI Taxonomy" id="157652"/>
    <lineage>
        <taxon>Eukaryota</taxon>
        <taxon>Viridiplantae</taxon>
        <taxon>Streptophyta</taxon>
        <taxon>Embryophyta</taxon>
        <taxon>Tracheophyta</taxon>
        <taxon>Spermatophyta</taxon>
        <taxon>Magnoliopsida</taxon>
        <taxon>eudicotyledons</taxon>
        <taxon>Gunneridae</taxon>
        <taxon>Pentapetalae</taxon>
        <taxon>rosids</taxon>
        <taxon>fabids</taxon>
        <taxon>Fabales</taxon>
        <taxon>Fabaceae</taxon>
        <taxon>Papilionoideae</taxon>
        <taxon>50 kb inversion clade</taxon>
        <taxon>NPAAA clade</taxon>
        <taxon>indigoferoid/millettioid clade</taxon>
        <taxon>Phaseoleae</taxon>
        <taxon>Mucuna</taxon>
    </lineage>
</organism>
<name>A0A371EXG6_MUCPR</name>
<dbReference type="AlphaFoldDB" id="A0A371EXG6"/>
<feature type="non-terminal residue" evidence="1">
    <location>
        <position position="1"/>
    </location>
</feature>
<evidence type="ECO:0000313" key="2">
    <source>
        <dbReference type="Proteomes" id="UP000257109"/>
    </source>
</evidence>
<accession>A0A371EXG6</accession>